<keyword evidence="6 11" id="KW-0378">Hydrolase</keyword>
<comment type="catalytic activity">
    <reaction evidence="1">
        <text>GTP + H2O = 7,8-dihydroneopterin 3'-triphosphate + formate + H(+)</text>
        <dbReference type="Rhea" id="RHEA:17473"/>
        <dbReference type="ChEBI" id="CHEBI:15377"/>
        <dbReference type="ChEBI" id="CHEBI:15378"/>
        <dbReference type="ChEBI" id="CHEBI:15740"/>
        <dbReference type="ChEBI" id="CHEBI:37565"/>
        <dbReference type="ChEBI" id="CHEBI:58462"/>
        <dbReference type="EC" id="3.5.4.16"/>
    </reaction>
</comment>
<protein>
    <recommendedName>
        <fullName evidence="5">GTP cyclohydrolase 1</fullName>
        <ecNumber evidence="4">3.5.4.16</ecNumber>
    </recommendedName>
    <alternativeName>
        <fullName evidence="8">GTP cyclohydrolase I</fullName>
    </alternativeName>
</protein>
<evidence type="ECO:0000313" key="11">
    <source>
        <dbReference type="EMBL" id="KGQ03248.1"/>
    </source>
</evidence>
<dbReference type="GO" id="GO:0006729">
    <property type="term" value="P:tetrahydrobiopterin biosynthetic process"/>
    <property type="evidence" value="ECO:0007669"/>
    <property type="project" value="TreeGrafter"/>
</dbReference>
<sequence length="235" mass="25828">MAAPKPPGSKLSTMDLRATETGDTKDVATVGRLRDTEMDGMEDVATAEHGSNIQNISSAMKLVLETLGEDTSRDGLRKTPERFAKAIVSLTSGYNLNPVNILKDAIFEEDCHDLVVVKDISFSSLCEHHLLPFFDKAHIGYIPNGRVVGLSKPARVVNVFAKRLQLQERLTKQVAQCLFDVVQPRGVAVAIESTHMCMAMRGVEKIGSSTMTTCFLGEFEKVGDAREEFWRALGK</sequence>
<dbReference type="GO" id="GO:0003934">
    <property type="term" value="F:GTP cyclohydrolase I activity"/>
    <property type="evidence" value="ECO:0007669"/>
    <property type="project" value="UniProtKB-EC"/>
</dbReference>
<evidence type="ECO:0000256" key="2">
    <source>
        <dbReference type="ARBA" id="ARBA00005080"/>
    </source>
</evidence>
<keyword evidence="7" id="KW-0289">Folate biosynthesis</keyword>
<evidence type="ECO:0000256" key="1">
    <source>
        <dbReference type="ARBA" id="ARBA00001052"/>
    </source>
</evidence>
<feature type="region of interest" description="Disordered" evidence="9">
    <location>
        <begin position="1"/>
        <end position="23"/>
    </location>
</feature>
<dbReference type="InterPro" id="IPR001474">
    <property type="entry name" value="GTP_CycHdrlase_I"/>
</dbReference>
<evidence type="ECO:0000256" key="3">
    <source>
        <dbReference type="ARBA" id="ARBA00008085"/>
    </source>
</evidence>
<feature type="domain" description="GTP cyclohydrolase I" evidence="10">
    <location>
        <begin position="57"/>
        <end position="232"/>
    </location>
</feature>
<dbReference type="STRING" id="1245745.A0A0A2V6Z0"/>
<dbReference type="NCBIfam" id="NF006825">
    <property type="entry name" value="PRK09347.1-2"/>
    <property type="match status" value="1"/>
</dbReference>
<evidence type="ECO:0000259" key="10">
    <source>
        <dbReference type="Pfam" id="PF01227"/>
    </source>
</evidence>
<dbReference type="Gene3D" id="3.30.1130.10">
    <property type="match status" value="1"/>
</dbReference>
<dbReference type="FunFam" id="3.30.1130.10:FF:000001">
    <property type="entry name" value="GTP cyclohydrolase 1"/>
    <property type="match status" value="1"/>
</dbReference>
<dbReference type="Gene3D" id="1.10.286.10">
    <property type="match status" value="1"/>
</dbReference>
<dbReference type="eggNOG" id="KOG2698">
    <property type="taxonomic scope" value="Eukaryota"/>
</dbReference>
<dbReference type="NCBIfam" id="NF006826">
    <property type="entry name" value="PRK09347.1-3"/>
    <property type="match status" value="1"/>
</dbReference>
<name>A0A0A2V6Z0_BEABA</name>
<reference evidence="11 12" key="1">
    <citation type="submission" date="2012-10" db="EMBL/GenBank/DDBJ databases">
        <title>Genome sequencing and analysis of entomopathogenic fungi Beauveria bassiana D1-5.</title>
        <authorList>
            <person name="Li Q."/>
            <person name="Wang L."/>
            <person name="Zhang Z."/>
            <person name="Wang Q."/>
            <person name="Ren J."/>
            <person name="Wang M."/>
            <person name="Xu W."/>
            <person name="Wang J."/>
            <person name="Lu Y."/>
            <person name="Du Q."/>
            <person name="Sun Z."/>
        </authorList>
    </citation>
    <scope>NUCLEOTIDE SEQUENCE [LARGE SCALE GENOMIC DNA]</scope>
    <source>
        <strain evidence="11 12">D1-5</strain>
    </source>
</reference>
<proteinExistence type="inferred from homology"/>
<dbReference type="PROSITE" id="PS00860">
    <property type="entry name" value="GTP_CYCLOHYDROL_1_2"/>
    <property type="match status" value="1"/>
</dbReference>
<dbReference type="Proteomes" id="UP000030106">
    <property type="component" value="Unassembled WGS sequence"/>
</dbReference>
<dbReference type="HAMAP" id="MF_00223">
    <property type="entry name" value="FolE"/>
    <property type="match status" value="1"/>
</dbReference>
<organism evidence="11 12">
    <name type="scientific">Beauveria bassiana D1-5</name>
    <dbReference type="NCBI Taxonomy" id="1245745"/>
    <lineage>
        <taxon>Eukaryota</taxon>
        <taxon>Fungi</taxon>
        <taxon>Dikarya</taxon>
        <taxon>Ascomycota</taxon>
        <taxon>Pezizomycotina</taxon>
        <taxon>Sordariomycetes</taxon>
        <taxon>Hypocreomycetidae</taxon>
        <taxon>Hypocreales</taxon>
        <taxon>Cordycipitaceae</taxon>
        <taxon>Beauveria</taxon>
    </lineage>
</organism>
<comment type="caution">
    <text evidence="11">The sequence shown here is derived from an EMBL/GenBank/DDBJ whole genome shotgun (WGS) entry which is preliminary data.</text>
</comment>
<evidence type="ECO:0000256" key="9">
    <source>
        <dbReference type="SAM" id="MobiDB-lite"/>
    </source>
</evidence>
<evidence type="ECO:0000313" key="12">
    <source>
        <dbReference type="Proteomes" id="UP000030106"/>
    </source>
</evidence>
<dbReference type="EC" id="3.5.4.16" evidence="4"/>
<dbReference type="OrthoDB" id="4966at2759"/>
<evidence type="ECO:0000256" key="5">
    <source>
        <dbReference type="ARBA" id="ARBA00017272"/>
    </source>
</evidence>
<dbReference type="NCBIfam" id="TIGR00063">
    <property type="entry name" value="folE"/>
    <property type="match status" value="1"/>
</dbReference>
<dbReference type="Pfam" id="PF01227">
    <property type="entry name" value="GTP_cyclohydroI"/>
    <property type="match status" value="1"/>
</dbReference>
<dbReference type="UniPathway" id="UPA00848">
    <property type="reaction ID" value="UER00151"/>
</dbReference>
<comment type="similarity">
    <text evidence="3">Belongs to the GTP cyclohydrolase I family.</text>
</comment>
<dbReference type="GO" id="GO:0005737">
    <property type="term" value="C:cytoplasm"/>
    <property type="evidence" value="ECO:0007669"/>
    <property type="project" value="TreeGrafter"/>
</dbReference>
<dbReference type="AlphaFoldDB" id="A0A0A2V6Z0"/>
<dbReference type="InterPro" id="IPR020602">
    <property type="entry name" value="GTP_CycHdrlase_I_dom"/>
</dbReference>
<evidence type="ECO:0000256" key="7">
    <source>
        <dbReference type="ARBA" id="ARBA00022909"/>
    </source>
</evidence>
<dbReference type="GO" id="GO:0046654">
    <property type="term" value="P:tetrahydrofolate biosynthetic process"/>
    <property type="evidence" value="ECO:0007669"/>
    <property type="project" value="InterPro"/>
</dbReference>
<dbReference type="InterPro" id="IPR043133">
    <property type="entry name" value="GTP-CH-I_C/QueF"/>
</dbReference>
<dbReference type="PROSITE" id="PS00859">
    <property type="entry name" value="GTP_CYCLOHYDROL_1_1"/>
    <property type="match status" value="1"/>
</dbReference>
<evidence type="ECO:0000256" key="6">
    <source>
        <dbReference type="ARBA" id="ARBA00022801"/>
    </source>
</evidence>
<dbReference type="PANTHER" id="PTHR11109">
    <property type="entry name" value="GTP CYCLOHYDROLASE I"/>
    <property type="match status" value="1"/>
</dbReference>
<dbReference type="GO" id="GO:0046656">
    <property type="term" value="P:folic acid biosynthetic process"/>
    <property type="evidence" value="ECO:0007669"/>
    <property type="project" value="UniProtKB-KW"/>
</dbReference>
<gene>
    <name evidence="11" type="ORF">BBAD15_g11524</name>
</gene>
<evidence type="ECO:0000256" key="8">
    <source>
        <dbReference type="ARBA" id="ARBA00030854"/>
    </source>
</evidence>
<dbReference type="HOGENOM" id="CLU_049768_2_0_1"/>
<dbReference type="EMBL" id="ANFO01001267">
    <property type="protein sequence ID" value="KGQ03248.1"/>
    <property type="molecule type" value="Genomic_DNA"/>
</dbReference>
<evidence type="ECO:0000256" key="4">
    <source>
        <dbReference type="ARBA" id="ARBA00012715"/>
    </source>
</evidence>
<dbReference type="GO" id="GO:0008270">
    <property type="term" value="F:zinc ion binding"/>
    <property type="evidence" value="ECO:0007669"/>
    <property type="project" value="TreeGrafter"/>
</dbReference>
<accession>A0A0A2V6Z0</accession>
<dbReference type="InterPro" id="IPR043134">
    <property type="entry name" value="GTP-CH-I_N"/>
</dbReference>
<dbReference type="PANTHER" id="PTHR11109:SF7">
    <property type="entry name" value="GTP CYCLOHYDROLASE 1"/>
    <property type="match status" value="1"/>
</dbReference>
<comment type="pathway">
    <text evidence="2">Cofactor biosynthesis; 7,8-dihydroneopterin triphosphate biosynthesis; 7,8-dihydroneopterin triphosphate from GTP: step 1/1.</text>
</comment>
<dbReference type="GO" id="GO:0005525">
    <property type="term" value="F:GTP binding"/>
    <property type="evidence" value="ECO:0007669"/>
    <property type="project" value="TreeGrafter"/>
</dbReference>
<dbReference type="InterPro" id="IPR018234">
    <property type="entry name" value="GTP_CycHdrlase_I_CS"/>
</dbReference>
<dbReference type="SUPFAM" id="SSF55620">
    <property type="entry name" value="Tetrahydrobiopterin biosynthesis enzymes-like"/>
    <property type="match status" value="1"/>
</dbReference>